<sequence>MKCSNCGRLNIIKKGKRKTKFGFRQFFYCKDCEKGFVGSKLPYKTYGPKVITSAISYYNLGNTLEESAKLTNRRFKVKVSKSSVSQWLKEFKSICTYCKIRPTALKNYGKEILISKTFKHNDLAYNFKYHKPKLELLCRDNNFSSLSAYIKNFEKGCPKFFNDIENRCSQTKIEISIKKENAYNNACRLALFALKSCDINSRGHSAVENFMLVNDSSTIACEVPVWLWEKNLNMGINGHIDVLQIRSNKIYVLDFKPNALRENEQSVASQLFWYASGLSFRTSIPLENFVCAWFDEYNYYEFSPKEVKIRFPNSKWRPDKQRILEEKATNSVSRASNGSRKEFSPDWKGLAPKQATDFGNSKI</sequence>
<comment type="caution">
    <text evidence="2">The sequence shown here is derived from an EMBL/GenBank/DDBJ whole genome shotgun (WGS) entry which is preliminary data.</text>
</comment>
<feature type="region of interest" description="Disordered" evidence="1">
    <location>
        <begin position="327"/>
        <end position="363"/>
    </location>
</feature>
<dbReference type="Proteomes" id="UP000230864">
    <property type="component" value="Unassembled WGS sequence"/>
</dbReference>
<dbReference type="AlphaFoldDB" id="A0A2M7D8S3"/>
<protein>
    <recommendedName>
        <fullName evidence="4">PD-(D/E)XK endonuclease-like domain-containing protein</fullName>
    </recommendedName>
</protein>
<evidence type="ECO:0000313" key="3">
    <source>
        <dbReference type="Proteomes" id="UP000230864"/>
    </source>
</evidence>
<accession>A0A2M7D8S3</accession>
<organism evidence="2 3">
    <name type="scientific">Candidatus Nealsonbacteria bacterium CG02_land_8_20_14_3_00_37_10</name>
    <dbReference type="NCBI Taxonomy" id="1974699"/>
    <lineage>
        <taxon>Bacteria</taxon>
        <taxon>Candidatus Nealsoniibacteriota</taxon>
    </lineage>
</organism>
<proteinExistence type="predicted"/>
<reference evidence="3" key="1">
    <citation type="submission" date="2017-09" db="EMBL/GenBank/DDBJ databases">
        <title>Depth-based differentiation of microbial function through sediment-hosted aquifers and enrichment of novel symbionts in the deep terrestrial subsurface.</title>
        <authorList>
            <person name="Probst A.J."/>
            <person name="Ladd B."/>
            <person name="Jarett J.K."/>
            <person name="Geller-Mcgrath D.E."/>
            <person name="Sieber C.M.K."/>
            <person name="Emerson J.B."/>
            <person name="Anantharaman K."/>
            <person name="Thomas B.C."/>
            <person name="Malmstrom R."/>
            <person name="Stieglmeier M."/>
            <person name="Klingl A."/>
            <person name="Woyke T."/>
            <person name="Ryan C.M."/>
            <person name="Banfield J.F."/>
        </authorList>
    </citation>
    <scope>NUCLEOTIDE SEQUENCE [LARGE SCALE GENOMIC DNA]</scope>
</reference>
<feature type="compositionally biased region" description="Polar residues" evidence="1">
    <location>
        <begin position="329"/>
        <end position="338"/>
    </location>
</feature>
<evidence type="ECO:0000256" key="1">
    <source>
        <dbReference type="SAM" id="MobiDB-lite"/>
    </source>
</evidence>
<evidence type="ECO:0008006" key="4">
    <source>
        <dbReference type="Google" id="ProtNLM"/>
    </source>
</evidence>
<name>A0A2M7D8S3_9BACT</name>
<evidence type="ECO:0000313" key="2">
    <source>
        <dbReference type="EMBL" id="PIV44872.1"/>
    </source>
</evidence>
<gene>
    <name evidence="2" type="ORF">COS25_02890</name>
</gene>
<dbReference type="EMBL" id="PETZ01000068">
    <property type="protein sequence ID" value="PIV44872.1"/>
    <property type="molecule type" value="Genomic_DNA"/>
</dbReference>